<sequence length="190" mass="21324">MRPASTHVAHATLERRRAHACRRGGFMIDTDHPAHATRRMKVQWIFGGMSQALRRELVALWMREGVLPSADEAWRRSWEAACLLHEGDAIAGVCTVAIRMDDYGKSYGFVRIFIRPSSRMRGLGTRMMEHMIEGFTALAQEPGAPQRLIVTVENRKLERRAGQRLLAGLGFVRVGTAANGEWIMERGLAA</sequence>
<gene>
    <name evidence="2" type="ORF">DWU98_10660</name>
</gene>
<evidence type="ECO:0000259" key="1">
    <source>
        <dbReference type="Pfam" id="PF00583"/>
    </source>
</evidence>
<protein>
    <submittedName>
        <fullName evidence="2">GNAT family N-acetyltransferase</fullName>
    </submittedName>
</protein>
<dbReference type="InterPro" id="IPR000182">
    <property type="entry name" value="GNAT_dom"/>
</dbReference>
<evidence type="ECO:0000313" key="3">
    <source>
        <dbReference type="Proteomes" id="UP000254258"/>
    </source>
</evidence>
<dbReference type="CDD" id="cd04301">
    <property type="entry name" value="NAT_SF"/>
    <property type="match status" value="1"/>
</dbReference>
<comment type="caution">
    <text evidence="2">The sequence shown here is derived from an EMBL/GenBank/DDBJ whole genome shotgun (WGS) entry which is preliminary data.</text>
</comment>
<accession>A0A370X0F0</accession>
<dbReference type="SUPFAM" id="SSF55729">
    <property type="entry name" value="Acyl-CoA N-acyltransferases (Nat)"/>
    <property type="match status" value="1"/>
</dbReference>
<keyword evidence="2" id="KW-0808">Transferase</keyword>
<dbReference type="EMBL" id="QRBE01000005">
    <property type="protein sequence ID" value="RDS81675.1"/>
    <property type="molecule type" value="Genomic_DNA"/>
</dbReference>
<dbReference type="Pfam" id="PF00583">
    <property type="entry name" value="Acetyltransf_1"/>
    <property type="match status" value="1"/>
</dbReference>
<dbReference type="InterPro" id="IPR016181">
    <property type="entry name" value="Acyl_CoA_acyltransferase"/>
</dbReference>
<dbReference type="AlphaFoldDB" id="A0A370X0F0"/>
<evidence type="ECO:0000313" key="2">
    <source>
        <dbReference type="EMBL" id="RDS81675.1"/>
    </source>
</evidence>
<dbReference type="Gene3D" id="3.40.630.30">
    <property type="match status" value="1"/>
</dbReference>
<feature type="domain" description="N-acetyltransferase" evidence="1">
    <location>
        <begin position="55"/>
        <end position="154"/>
    </location>
</feature>
<keyword evidence="3" id="KW-1185">Reference proteome</keyword>
<reference evidence="2 3" key="1">
    <citation type="submission" date="2018-07" db="EMBL/GenBank/DDBJ databases">
        <title>Dyella monticola sp. nov. and Dyella psychrodurans sp. nov. isolated from monsoon evergreen broad-leaved forest soil of Dinghu Mountain, China.</title>
        <authorList>
            <person name="Gao Z."/>
            <person name="Qiu L."/>
        </authorList>
    </citation>
    <scope>NUCLEOTIDE SEQUENCE [LARGE SCALE GENOMIC DNA]</scope>
    <source>
        <strain evidence="2 3">4G-K06</strain>
    </source>
</reference>
<dbReference type="GO" id="GO:0016747">
    <property type="term" value="F:acyltransferase activity, transferring groups other than amino-acyl groups"/>
    <property type="evidence" value="ECO:0007669"/>
    <property type="project" value="InterPro"/>
</dbReference>
<organism evidence="2 3">
    <name type="scientific">Dyella monticola</name>
    <dbReference type="NCBI Taxonomy" id="1927958"/>
    <lineage>
        <taxon>Bacteria</taxon>
        <taxon>Pseudomonadati</taxon>
        <taxon>Pseudomonadota</taxon>
        <taxon>Gammaproteobacteria</taxon>
        <taxon>Lysobacterales</taxon>
        <taxon>Rhodanobacteraceae</taxon>
        <taxon>Dyella</taxon>
    </lineage>
</organism>
<name>A0A370X0F0_9GAMM</name>
<proteinExistence type="predicted"/>
<dbReference type="Proteomes" id="UP000254258">
    <property type="component" value="Unassembled WGS sequence"/>
</dbReference>